<organism evidence="2 3">
    <name type="scientific">Streptomyces polychromogenes</name>
    <dbReference type="NCBI Taxonomy" id="67342"/>
    <lineage>
        <taxon>Bacteria</taxon>
        <taxon>Bacillati</taxon>
        <taxon>Actinomycetota</taxon>
        <taxon>Actinomycetes</taxon>
        <taxon>Kitasatosporales</taxon>
        <taxon>Streptomycetaceae</taxon>
        <taxon>Streptomyces</taxon>
    </lineage>
</organism>
<keyword evidence="3" id="KW-1185">Reference proteome</keyword>
<dbReference type="Proteomes" id="UP001501867">
    <property type="component" value="Unassembled WGS sequence"/>
</dbReference>
<reference evidence="2 3" key="1">
    <citation type="journal article" date="2019" name="Int. J. Syst. Evol. Microbiol.">
        <title>The Global Catalogue of Microorganisms (GCM) 10K type strain sequencing project: providing services to taxonomists for standard genome sequencing and annotation.</title>
        <authorList>
            <consortium name="The Broad Institute Genomics Platform"/>
            <consortium name="The Broad Institute Genome Sequencing Center for Infectious Disease"/>
            <person name="Wu L."/>
            <person name="Ma J."/>
        </authorList>
    </citation>
    <scope>NUCLEOTIDE SEQUENCE [LARGE SCALE GENOMIC DNA]</scope>
    <source>
        <strain evidence="2 3">JCM 4505</strain>
    </source>
</reference>
<comment type="caution">
    <text evidence="2">The sequence shown here is derived from an EMBL/GenBank/DDBJ whole genome shotgun (WGS) entry which is preliminary data.</text>
</comment>
<dbReference type="RefSeq" id="WP_344157636.1">
    <property type="nucleotide sequence ID" value="NZ_BAAABV010000015.1"/>
</dbReference>
<dbReference type="EMBL" id="BAAABV010000015">
    <property type="protein sequence ID" value="GAA0286907.1"/>
    <property type="molecule type" value="Genomic_DNA"/>
</dbReference>
<evidence type="ECO:0000313" key="3">
    <source>
        <dbReference type="Proteomes" id="UP001501867"/>
    </source>
</evidence>
<sequence>MSANWVPAEEYVKTIANATSYAGFYFTDTDDRPIQLRSAHSAETWQWPGGNMDPGETPWECALRECFEETQISFAGPQKLLAVHFIAQGAHWPLNKFGVIFDGGQLTAGQINSIALDPAEHTELRVHTLEEWEEIMSPASFARLQAADNARRSGTVAYLER</sequence>
<dbReference type="InterPro" id="IPR000086">
    <property type="entry name" value="NUDIX_hydrolase_dom"/>
</dbReference>
<dbReference type="Gene3D" id="3.90.79.10">
    <property type="entry name" value="Nucleoside Triphosphate Pyrophosphohydrolase"/>
    <property type="match status" value="1"/>
</dbReference>
<dbReference type="PROSITE" id="PS51462">
    <property type="entry name" value="NUDIX"/>
    <property type="match status" value="1"/>
</dbReference>
<proteinExistence type="predicted"/>
<dbReference type="InterPro" id="IPR015797">
    <property type="entry name" value="NUDIX_hydrolase-like_dom_sf"/>
</dbReference>
<dbReference type="SUPFAM" id="SSF55811">
    <property type="entry name" value="Nudix"/>
    <property type="match status" value="1"/>
</dbReference>
<feature type="domain" description="Nudix hydrolase" evidence="1">
    <location>
        <begin position="16"/>
        <end position="151"/>
    </location>
</feature>
<dbReference type="Pfam" id="PF00293">
    <property type="entry name" value="NUDIX"/>
    <property type="match status" value="1"/>
</dbReference>
<evidence type="ECO:0000313" key="2">
    <source>
        <dbReference type="EMBL" id="GAA0286907.1"/>
    </source>
</evidence>
<protein>
    <recommendedName>
        <fullName evidence="1">Nudix hydrolase domain-containing protein</fullName>
    </recommendedName>
</protein>
<evidence type="ECO:0000259" key="1">
    <source>
        <dbReference type="PROSITE" id="PS51462"/>
    </source>
</evidence>
<gene>
    <name evidence="2" type="ORF">GCM10010302_26540</name>
</gene>
<accession>A0ABN0VC72</accession>
<name>A0ABN0VC72_9ACTN</name>